<evidence type="ECO:0000313" key="7">
    <source>
        <dbReference type="EnsemblMetazoa" id="XP_030851283"/>
    </source>
</evidence>
<keyword evidence="3 6" id="KW-1133">Transmembrane helix</keyword>
<evidence type="ECO:0000256" key="6">
    <source>
        <dbReference type="SAM" id="Phobius"/>
    </source>
</evidence>
<feature type="transmembrane region" description="Helical" evidence="6">
    <location>
        <begin position="418"/>
        <end position="440"/>
    </location>
</feature>
<name>A0A7M7PG89_STRPU</name>
<keyword evidence="4 6" id="KW-0472">Membrane</keyword>
<feature type="transmembrane region" description="Helical" evidence="6">
    <location>
        <begin position="120"/>
        <end position="146"/>
    </location>
</feature>
<feature type="transmembrane region" description="Helical" evidence="6">
    <location>
        <begin position="446"/>
        <end position="463"/>
    </location>
</feature>
<dbReference type="KEGG" id="spu:115918947"/>
<dbReference type="InterPro" id="IPR050598">
    <property type="entry name" value="AminoAcid_Transporter"/>
</dbReference>
<dbReference type="Gene3D" id="1.20.1740.10">
    <property type="entry name" value="Amino acid/polyamine transporter I"/>
    <property type="match status" value="1"/>
</dbReference>
<sequence>MAPQTHESIVPPQPKDGDSTSGGSTSGDSTDSKVAIPRHLGLWGCVWHTVGSVIGTGIFISPAGILRGTGGSVGLALIFWVACGVIQTCGGFVYAELAVMIKKSGGEVTFIHDAYGPAAAFLKLWIIVFFLTAGSAIVAIIIPEYLLTPFFPCSGPPILAVRFMGICVVLFLVGINCVSVKGPTRFAGFFTITKTIGLIIIIVTGMYNIATGHTTYLANAFTTGSPSIKLLPMAFYAGGFAYGGWDTVAALTEEIKQPKRNIPLSLVISMATIIIIYVLTNIAYFTLLSPEEVLSSSAIAADYSVKALGSWSWLIWFFVSMSAMGALNSNIYKRGRQLFALAREGVLPEIAAMLNVNYYTPIPATFVTLIGLIYLVEDDIFTIIAYVGFVENIFDTITIAIVPYYRWKYPDRERTVKVPLVLVFFYMSCQIFIAVLAFYLDPLNKAIGIAAVLTGLPVYFAFYHPRYKLKQEWVKSTSVKLTRFFQKLFNCVHQEKKTF</sequence>
<feature type="transmembrane region" description="Helical" evidence="6">
    <location>
        <begin position="77"/>
        <end position="99"/>
    </location>
</feature>
<feature type="region of interest" description="Disordered" evidence="5">
    <location>
        <begin position="1"/>
        <end position="31"/>
    </location>
</feature>
<dbReference type="GO" id="GO:0003333">
    <property type="term" value="P:amino acid transmembrane transport"/>
    <property type="evidence" value="ECO:0000318"/>
    <property type="project" value="GO_Central"/>
</dbReference>
<protein>
    <recommendedName>
        <fullName evidence="9">Amino acid transporter</fullName>
    </recommendedName>
</protein>
<proteinExistence type="predicted"/>
<evidence type="ECO:0000313" key="8">
    <source>
        <dbReference type="Proteomes" id="UP000007110"/>
    </source>
</evidence>
<dbReference type="RefSeq" id="XP_030851283.1">
    <property type="nucleotide sequence ID" value="XM_030995423.1"/>
</dbReference>
<feature type="transmembrane region" description="Helical" evidence="6">
    <location>
        <begin position="264"/>
        <end position="287"/>
    </location>
</feature>
<feature type="compositionally biased region" description="Low complexity" evidence="5">
    <location>
        <begin position="19"/>
        <end position="29"/>
    </location>
</feature>
<reference evidence="8" key="1">
    <citation type="submission" date="2015-02" db="EMBL/GenBank/DDBJ databases">
        <title>Genome sequencing for Strongylocentrotus purpuratus.</title>
        <authorList>
            <person name="Murali S."/>
            <person name="Liu Y."/>
            <person name="Vee V."/>
            <person name="English A."/>
            <person name="Wang M."/>
            <person name="Skinner E."/>
            <person name="Han Y."/>
            <person name="Muzny D.M."/>
            <person name="Worley K.C."/>
            <person name="Gibbs R.A."/>
        </authorList>
    </citation>
    <scope>NUCLEOTIDE SEQUENCE</scope>
</reference>
<dbReference type="GeneID" id="115918947"/>
<dbReference type="PANTHER" id="PTHR11785:SF375">
    <property type="entry name" value="AMINO ACID TRANSPORTER"/>
    <property type="match status" value="1"/>
</dbReference>
<evidence type="ECO:0000256" key="1">
    <source>
        <dbReference type="ARBA" id="ARBA00004141"/>
    </source>
</evidence>
<dbReference type="InParanoid" id="A0A7M7PG89"/>
<keyword evidence="2 6" id="KW-0812">Transmembrane</keyword>
<dbReference type="GO" id="GO:0016020">
    <property type="term" value="C:membrane"/>
    <property type="evidence" value="ECO:0007669"/>
    <property type="project" value="UniProtKB-SubCell"/>
</dbReference>
<feature type="transmembrane region" description="Helical" evidence="6">
    <location>
        <begin position="352"/>
        <end position="374"/>
    </location>
</feature>
<dbReference type="Pfam" id="PF13520">
    <property type="entry name" value="AA_permease_2"/>
    <property type="match status" value="1"/>
</dbReference>
<dbReference type="InterPro" id="IPR002293">
    <property type="entry name" value="AA/rel_permease1"/>
</dbReference>
<evidence type="ECO:0008006" key="9">
    <source>
        <dbReference type="Google" id="ProtNLM"/>
    </source>
</evidence>
<dbReference type="OrthoDB" id="5982228at2759"/>
<evidence type="ECO:0000256" key="4">
    <source>
        <dbReference type="ARBA" id="ARBA00023136"/>
    </source>
</evidence>
<dbReference type="GO" id="GO:0015179">
    <property type="term" value="F:L-amino acid transmembrane transporter activity"/>
    <property type="evidence" value="ECO:0000318"/>
    <property type="project" value="GO_Central"/>
</dbReference>
<reference evidence="7" key="2">
    <citation type="submission" date="2021-01" db="UniProtKB">
        <authorList>
            <consortium name="EnsemblMetazoa"/>
        </authorList>
    </citation>
    <scope>IDENTIFICATION</scope>
</reference>
<evidence type="ECO:0000256" key="5">
    <source>
        <dbReference type="SAM" id="MobiDB-lite"/>
    </source>
</evidence>
<dbReference type="PIRSF" id="PIRSF006060">
    <property type="entry name" value="AA_transporter"/>
    <property type="match status" value="1"/>
</dbReference>
<dbReference type="OMA" id="MVEHYAS"/>
<evidence type="ECO:0000256" key="3">
    <source>
        <dbReference type="ARBA" id="ARBA00022989"/>
    </source>
</evidence>
<dbReference type="PANTHER" id="PTHR11785">
    <property type="entry name" value="AMINO ACID TRANSPORTER"/>
    <property type="match status" value="1"/>
</dbReference>
<accession>A0A7M7PG89</accession>
<dbReference type="EnsemblMetazoa" id="XM_030995423">
    <property type="protein sequence ID" value="XP_030851283"/>
    <property type="gene ID" value="LOC115918947"/>
</dbReference>
<comment type="subcellular location">
    <subcellularLocation>
        <location evidence="1">Membrane</location>
        <topology evidence="1">Multi-pass membrane protein</topology>
    </subcellularLocation>
</comment>
<dbReference type="AlphaFoldDB" id="A0A7M7PG89"/>
<feature type="transmembrane region" description="Helical" evidence="6">
    <location>
        <begin position="186"/>
        <end position="210"/>
    </location>
</feature>
<dbReference type="Proteomes" id="UP000007110">
    <property type="component" value="Unassembled WGS sequence"/>
</dbReference>
<feature type="transmembrane region" description="Helical" evidence="6">
    <location>
        <begin position="158"/>
        <end position="179"/>
    </location>
</feature>
<feature type="transmembrane region" description="Helical" evidence="6">
    <location>
        <begin position="40"/>
        <end position="65"/>
    </location>
</feature>
<feature type="transmembrane region" description="Helical" evidence="6">
    <location>
        <begin position="230"/>
        <end position="252"/>
    </location>
</feature>
<keyword evidence="8" id="KW-1185">Reference proteome</keyword>
<feature type="transmembrane region" description="Helical" evidence="6">
    <location>
        <begin position="380"/>
        <end position="406"/>
    </location>
</feature>
<feature type="transmembrane region" description="Helical" evidence="6">
    <location>
        <begin position="313"/>
        <end position="331"/>
    </location>
</feature>
<organism evidence="7 8">
    <name type="scientific">Strongylocentrotus purpuratus</name>
    <name type="common">Purple sea urchin</name>
    <dbReference type="NCBI Taxonomy" id="7668"/>
    <lineage>
        <taxon>Eukaryota</taxon>
        <taxon>Metazoa</taxon>
        <taxon>Echinodermata</taxon>
        <taxon>Eleutherozoa</taxon>
        <taxon>Echinozoa</taxon>
        <taxon>Echinoidea</taxon>
        <taxon>Euechinoidea</taxon>
        <taxon>Echinacea</taxon>
        <taxon>Camarodonta</taxon>
        <taxon>Echinidea</taxon>
        <taxon>Strongylocentrotidae</taxon>
        <taxon>Strongylocentrotus</taxon>
    </lineage>
</organism>
<evidence type="ECO:0000256" key="2">
    <source>
        <dbReference type="ARBA" id="ARBA00022692"/>
    </source>
</evidence>